<dbReference type="AlphaFoldDB" id="A0A7J0DWP3"/>
<keyword evidence="1" id="KW-0812">Transmembrane</keyword>
<evidence type="ECO:0000256" key="1">
    <source>
        <dbReference type="SAM" id="Phobius"/>
    </source>
</evidence>
<gene>
    <name evidence="2" type="ORF">Acr_00g0089390</name>
</gene>
<dbReference type="Proteomes" id="UP000585474">
    <property type="component" value="Unassembled WGS sequence"/>
</dbReference>
<dbReference type="PANTHER" id="PTHR36361">
    <property type="entry name" value="PROTEIN APEM9"/>
    <property type="match status" value="1"/>
</dbReference>
<dbReference type="GO" id="GO:0015919">
    <property type="term" value="P:peroxisomal membrane transport"/>
    <property type="evidence" value="ECO:0007669"/>
    <property type="project" value="InterPro"/>
</dbReference>
<feature type="transmembrane region" description="Helical" evidence="1">
    <location>
        <begin position="147"/>
        <end position="167"/>
    </location>
</feature>
<keyword evidence="3" id="KW-1185">Reference proteome</keyword>
<keyword evidence="1" id="KW-1133">Transmembrane helix</keyword>
<dbReference type="InterPro" id="IPR034571">
    <property type="entry name" value="APEM9"/>
</dbReference>
<dbReference type="EMBL" id="BJWL01000435">
    <property type="protein sequence ID" value="GFS44257.1"/>
    <property type="molecule type" value="Genomic_DNA"/>
</dbReference>
<reference evidence="3" key="1">
    <citation type="submission" date="2019-07" db="EMBL/GenBank/DDBJ databases">
        <title>De Novo Assembly of kiwifruit Actinidia rufa.</title>
        <authorList>
            <person name="Sugita-Konishi S."/>
            <person name="Sato K."/>
            <person name="Mori E."/>
            <person name="Abe Y."/>
            <person name="Kisaki G."/>
            <person name="Hamano K."/>
            <person name="Suezawa K."/>
            <person name="Otani M."/>
            <person name="Fukuda T."/>
            <person name="Manabe T."/>
            <person name="Gomi K."/>
            <person name="Tabuchi M."/>
            <person name="Akimitsu K."/>
            <person name="Kataoka I."/>
        </authorList>
    </citation>
    <scope>NUCLEOTIDE SEQUENCE [LARGE SCALE GENOMIC DNA]</scope>
    <source>
        <strain evidence="3">cv. Fuchu</strain>
    </source>
</reference>
<name>A0A7J0DWP3_9ERIC</name>
<sequence>MDYMEGYGGHFMLGVDKYLEVVEVFVVTLLGMVPRDLDHAISWVEKAAIPEEKRQELLRRLHSLYSPKNHGSSQGSAVALPADEYETHSSSMKEQNTSEGSSEVLKSPYALKIREDMKQAIFKLSQQRVPCFWWFRNFTLKFGNGQLIISNGKIVLGCLMLLMSYVLQRKQARLKR</sequence>
<proteinExistence type="predicted"/>
<dbReference type="OrthoDB" id="1919407at2759"/>
<keyword evidence="1" id="KW-0472">Membrane</keyword>
<protein>
    <submittedName>
        <fullName evidence="2">Uncharacterized protein</fullName>
    </submittedName>
</protein>
<evidence type="ECO:0000313" key="3">
    <source>
        <dbReference type="Proteomes" id="UP000585474"/>
    </source>
</evidence>
<evidence type="ECO:0000313" key="2">
    <source>
        <dbReference type="EMBL" id="GFS44257.1"/>
    </source>
</evidence>
<comment type="caution">
    <text evidence="2">The sequence shown here is derived from an EMBL/GenBank/DDBJ whole genome shotgun (WGS) entry which is preliminary data.</text>
</comment>
<dbReference type="PANTHER" id="PTHR36361:SF1">
    <property type="entry name" value="PROTEIN APEM9"/>
    <property type="match status" value="1"/>
</dbReference>
<accession>A0A7J0DWP3</accession>
<organism evidence="2 3">
    <name type="scientific">Actinidia rufa</name>
    <dbReference type="NCBI Taxonomy" id="165716"/>
    <lineage>
        <taxon>Eukaryota</taxon>
        <taxon>Viridiplantae</taxon>
        <taxon>Streptophyta</taxon>
        <taxon>Embryophyta</taxon>
        <taxon>Tracheophyta</taxon>
        <taxon>Spermatophyta</taxon>
        <taxon>Magnoliopsida</taxon>
        <taxon>eudicotyledons</taxon>
        <taxon>Gunneridae</taxon>
        <taxon>Pentapetalae</taxon>
        <taxon>asterids</taxon>
        <taxon>Ericales</taxon>
        <taxon>Actinidiaceae</taxon>
        <taxon>Actinidia</taxon>
    </lineage>
</organism>